<proteinExistence type="inferred from homology"/>
<name>A0A1W2TR35_ROSNE</name>
<keyword evidence="8" id="KW-1185">Reference proteome</keyword>
<reference evidence="7" key="1">
    <citation type="submission" date="2016-03" db="EMBL/GenBank/DDBJ databases">
        <title>Draft genome sequence of Rosellinia necatrix.</title>
        <authorList>
            <person name="Kanematsu S."/>
        </authorList>
    </citation>
    <scope>NUCLEOTIDE SEQUENCE [LARGE SCALE GENOMIC DNA]</scope>
    <source>
        <strain evidence="7">W97</strain>
    </source>
</reference>
<evidence type="ECO:0000256" key="4">
    <source>
        <dbReference type="ARBA" id="ARBA00022801"/>
    </source>
</evidence>
<dbReference type="PANTHER" id="PTHR42978">
    <property type="entry name" value="QUORUM-QUENCHING LACTONASE YTNP-RELATED-RELATED"/>
    <property type="match status" value="1"/>
</dbReference>
<dbReference type="EMBL" id="DF977496">
    <property type="protein sequence ID" value="GAP90941.1"/>
    <property type="molecule type" value="Genomic_DNA"/>
</dbReference>
<evidence type="ECO:0000256" key="2">
    <source>
        <dbReference type="ARBA" id="ARBA00007749"/>
    </source>
</evidence>
<comment type="similarity">
    <text evidence="2">Belongs to the metallo-beta-lactamase superfamily.</text>
</comment>
<dbReference type="Proteomes" id="UP000054516">
    <property type="component" value="Unassembled WGS sequence"/>
</dbReference>
<dbReference type="InterPro" id="IPR051013">
    <property type="entry name" value="MBL_superfamily_lactonases"/>
</dbReference>
<dbReference type="GO" id="GO:0016787">
    <property type="term" value="F:hydrolase activity"/>
    <property type="evidence" value="ECO:0007669"/>
    <property type="project" value="UniProtKB-KW"/>
</dbReference>
<sequence>MTTKPEEPVYVTVSALDAGHLTIPDCFFVAGADPKVRTTIPSLSFLIQHPSAPPSSRGGATTNLVFDLGIKRDLTGYTAAQQAQIAERQPVVTDPDCAASLREGANGEGEGMHEPLLDPAAEVDFVIPSHVHWDHVGTPGDFARATFLVGSGTRALLRRGAAPFNPAEEFRADELPASRTVELPPPPRATSRNHDGDGDAFDEYYAGPNTPAHTPTPADTEARLPRGAEAWAWRPAAGFPRAVDVFGDGSVHVVDSPGHVYGHVNVLARTGAARYVYLAGDACHSPGILSGSSSGGSSGSGSSSGEKGKEEKEEIAEWEDERGRDGVRSIHVDTALAKATLADIGAAVEKLRAEGVEVEVVLAHDRGWRERNRSRFWPGRL</sequence>
<dbReference type="PANTHER" id="PTHR42978:SF2">
    <property type="entry name" value="102 KBASES UNSTABLE REGION: FROM 1 TO 119443"/>
    <property type="match status" value="1"/>
</dbReference>
<evidence type="ECO:0000313" key="7">
    <source>
        <dbReference type="EMBL" id="GAP90941.1"/>
    </source>
</evidence>
<dbReference type="GO" id="GO:0046872">
    <property type="term" value="F:metal ion binding"/>
    <property type="evidence" value="ECO:0007669"/>
    <property type="project" value="UniProtKB-KW"/>
</dbReference>
<protein>
    <submittedName>
        <fullName evidence="7">Putative 3-hydroxyisobutyrate dehydrogenase protein</fullName>
    </submittedName>
</protein>
<dbReference type="InterPro" id="IPR036866">
    <property type="entry name" value="RibonucZ/Hydroxyglut_hydro"/>
</dbReference>
<evidence type="ECO:0000313" key="8">
    <source>
        <dbReference type="Proteomes" id="UP000054516"/>
    </source>
</evidence>
<feature type="region of interest" description="Disordered" evidence="6">
    <location>
        <begin position="175"/>
        <end position="221"/>
    </location>
</feature>
<evidence type="ECO:0000256" key="1">
    <source>
        <dbReference type="ARBA" id="ARBA00001947"/>
    </source>
</evidence>
<dbReference type="AlphaFoldDB" id="A0A1W2TR35"/>
<feature type="region of interest" description="Disordered" evidence="6">
    <location>
        <begin position="288"/>
        <end position="323"/>
    </location>
</feature>
<evidence type="ECO:0000256" key="5">
    <source>
        <dbReference type="ARBA" id="ARBA00022833"/>
    </source>
</evidence>
<dbReference type="STRING" id="77044.A0A1W2TR35"/>
<accession>A0A1W2TR35</accession>
<keyword evidence="4" id="KW-0378">Hydrolase</keyword>
<comment type="cofactor">
    <cofactor evidence="1">
        <name>Zn(2+)</name>
        <dbReference type="ChEBI" id="CHEBI:29105"/>
    </cofactor>
</comment>
<dbReference type="OrthoDB" id="21615at2759"/>
<dbReference type="Gene3D" id="3.60.15.10">
    <property type="entry name" value="Ribonuclease Z/Hydroxyacylglutathione hydrolase-like"/>
    <property type="match status" value="2"/>
</dbReference>
<gene>
    <name evidence="7" type="ORF">SAMD00023353_5100640</name>
</gene>
<evidence type="ECO:0000256" key="6">
    <source>
        <dbReference type="SAM" id="MobiDB-lite"/>
    </source>
</evidence>
<keyword evidence="3" id="KW-0479">Metal-binding</keyword>
<evidence type="ECO:0000256" key="3">
    <source>
        <dbReference type="ARBA" id="ARBA00022723"/>
    </source>
</evidence>
<dbReference type="OMA" id="GDCCHDP"/>
<keyword evidence="5" id="KW-0862">Zinc</keyword>
<organism evidence="7">
    <name type="scientific">Rosellinia necatrix</name>
    <name type="common">White root-rot fungus</name>
    <dbReference type="NCBI Taxonomy" id="77044"/>
    <lineage>
        <taxon>Eukaryota</taxon>
        <taxon>Fungi</taxon>
        <taxon>Dikarya</taxon>
        <taxon>Ascomycota</taxon>
        <taxon>Pezizomycotina</taxon>
        <taxon>Sordariomycetes</taxon>
        <taxon>Xylariomycetidae</taxon>
        <taxon>Xylariales</taxon>
        <taxon>Xylariaceae</taxon>
        <taxon>Rosellinia</taxon>
    </lineage>
</organism>
<dbReference type="SUPFAM" id="SSF56281">
    <property type="entry name" value="Metallo-hydrolase/oxidoreductase"/>
    <property type="match status" value="1"/>
</dbReference>
<dbReference type="CDD" id="cd07730">
    <property type="entry name" value="metallo-hydrolase-like_MBL-fold"/>
    <property type="match status" value="1"/>
</dbReference>